<comment type="similarity">
    <text evidence="1 2">Belongs to the UPF0145 family.</text>
</comment>
<dbReference type="PANTHER" id="PTHR34068:SF2">
    <property type="entry name" value="UPF0145 PROTEIN SCO3412"/>
    <property type="match status" value="1"/>
</dbReference>
<sequence>MRTSLAENNVLILTTNDCPGMRVVRVLGPVYGTSVRSRNIVGNFMGGIRAVFGGKQSGYLKMIAQTRDEALAQLADHAQSLGANAVLAMRFDSGEFDAGQGQAMNEVTAYGTAVVVEAL</sequence>
<evidence type="ECO:0000313" key="3">
    <source>
        <dbReference type="EMBL" id="BBF66402.1"/>
    </source>
</evidence>
<dbReference type="InterPro" id="IPR002765">
    <property type="entry name" value="UPF0145_YbjQ-like"/>
</dbReference>
<protein>
    <recommendedName>
        <fullName evidence="2">UPF0145 protein AFERRID_26200</fullName>
    </recommendedName>
</protein>
<evidence type="ECO:0000313" key="4">
    <source>
        <dbReference type="Proteomes" id="UP000280188"/>
    </source>
</evidence>
<accession>A0A2Z6ILI0</accession>
<proteinExistence type="inferred from homology"/>
<evidence type="ECO:0000256" key="1">
    <source>
        <dbReference type="ARBA" id="ARBA00010751"/>
    </source>
</evidence>
<dbReference type="Proteomes" id="UP000280188">
    <property type="component" value="Chromosome"/>
</dbReference>
<dbReference type="AlphaFoldDB" id="A0A2Z6ILI0"/>
<keyword evidence="4" id="KW-1185">Reference proteome</keyword>
<dbReference type="Gene3D" id="3.30.110.70">
    <property type="entry name" value="Hypothetical protein apc22750. Chain B"/>
    <property type="match status" value="1"/>
</dbReference>
<dbReference type="Pfam" id="PF01906">
    <property type="entry name" value="YbjQ_1"/>
    <property type="match status" value="1"/>
</dbReference>
<dbReference type="PANTHER" id="PTHR34068">
    <property type="entry name" value="UPF0145 PROTEIN YBJQ"/>
    <property type="match status" value="1"/>
</dbReference>
<gene>
    <name evidence="3" type="ORF">AFERRID_26200</name>
</gene>
<dbReference type="HAMAP" id="MF_00338">
    <property type="entry name" value="UPF0145"/>
    <property type="match status" value="1"/>
</dbReference>
<name>A0A2Z6ILI0_ACIFI</name>
<reference evidence="3 4" key="1">
    <citation type="journal article" date="2018" name="Microbiol. Resour. Announc.">
        <title>Complete Genome Sequence of Acidithiobacillus ferridurans JCM 18981.</title>
        <authorList>
            <person name="Miyauchi T."/>
            <person name="Kouzuma A."/>
            <person name="Abe T."/>
            <person name="Watanabe K."/>
        </authorList>
    </citation>
    <scope>NUCLEOTIDE SEQUENCE [LARGE SCALE GENOMIC DNA]</scope>
    <source>
        <strain evidence="4">ATCC 33020 / DSM 29468 / JCM 18981 / 11Fe</strain>
    </source>
</reference>
<evidence type="ECO:0000256" key="2">
    <source>
        <dbReference type="HAMAP-Rule" id="MF_00338"/>
    </source>
</evidence>
<dbReference type="SUPFAM" id="SSF117782">
    <property type="entry name" value="YbjQ-like"/>
    <property type="match status" value="1"/>
</dbReference>
<dbReference type="InterPro" id="IPR035439">
    <property type="entry name" value="UPF0145_dom_sf"/>
</dbReference>
<dbReference type="KEGG" id="afj:AFERRID_26200"/>
<dbReference type="EMBL" id="AP018795">
    <property type="protein sequence ID" value="BBF66402.1"/>
    <property type="molecule type" value="Genomic_DNA"/>
</dbReference>
<organism evidence="3 4">
    <name type="scientific">Acidithiobacillus ferridurans</name>
    <dbReference type="NCBI Taxonomy" id="1232575"/>
    <lineage>
        <taxon>Bacteria</taxon>
        <taxon>Pseudomonadati</taxon>
        <taxon>Pseudomonadota</taxon>
        <taxon>Acidithiobacillia</taxon>
        <taxon>Acidithiobacillales</taxon>
        <taxon>Acidithiobacillaceae</taxon>
        <taxon>Acidithiobacillus</taxon>
    </lineage>
</organism>